<feature type="region of interest" description="Disordered" evidence="1">
    <location>
        <begin position="404"/>
        <end position="427"/>
    </location>
</feature>
<organism evidence="2 3">
    <name type="scientific">Coniochaeta hoffmannii</name>
    <dbReference type="NCBI Taxonomy" id="91930"/>
    <lineage>
        <taxon>Eukaryota</taxon>
        <taxon>Fungi</taxon>
        <taxon>Dikarya</taxon>
        <taxon>Ascomycota</taxon>
        <taxon>Pezizomycotina</taxon>
        <taxon>Sordariomycetes</taxon>
        <taxon>Sordariomycetidae</taxon>
        <taxon>Coniochaetales</taxon>
        <taxon>Coniochaetaceae</taxon>
        <taxon>Coniochaeta</taxon>
    </lineage>
</organism>
<dbReference type="EMBL" id="JANBVN010000002">
    <property type="protein sequence ID" value="KAJ9165670.1"/>
    <property type="molecule type" value="Genomic_DNA"/>
</dbReference>
<feature type="compositionally biased region" description="Polar residues" evidence="1">
    <location>
        <begin position="443"/>
        <end position="454"/>
    </location>
</feature>
<name>A0AA38SEK8_9PEZI</name>
<accession>A0AA38SEK8</accession>
<evidence type="ECO:0000313" key="3">
    <source>
        <dbReference type="Proteomes" id="UP001174691"/>
    </source>
</evidence>
<feature type="region of interest" description="Disordered" evidence="1">
    <location>
        <begin position="304"/>
        <end position="382"/>
    </location>
</feature>
<feature type="compositionally biased region" description="Basic and acidic residues" evidence="1">
    <location>
        <begin position="307"/>
        <end position="332"/>
    </location>
</feature>
<protein>
    <submittedName>
        <fullName evidence="2">Uncharacterized protein</fullName>
    </submittedName>
</protein>
<dbReference type="AlphaFoldDB" id="A0AA38SEK8"/>
<evidence type="ECO:0000256" key="1">
    <source>
        <dbReference type="SAM" id="MobiDB-lite"/>
    </source>
</evidence>
<dbReference type="Proteomes" id="UP001174691">
    <property type="component" value="Unassembled WGS sequence"/>
</dbReference>
<feature type="compositionally biased region" description="Basic and acidic residues" evidence="1">
    <location>
        <begin position="417"/>
        <end position="426"/>
    </location>
</feature>
<proteinExistence type="predicted"/>
<evidence type="ECO:0000313" key="2">
    <source>
        <dbReference type="EMBL" id="KAJ9165670.1"/>
    </source>
</evidence>
<sequence>MSGSINLFPMETLIAVIQASNEETRLRIFQLLDTFRAYLKALEAVPPVNAFILDPSLTEIATFIEGFLSSRKPGVLEKDLKRVYPLRPYDNQDILPILLPINTNGGDLTLEQLEFTYGNPRDWPEDLPIQNVAHAMQLDRLLKAANNGKGKAAGIEACNDFPATYEGQKQCVDELVEGMMNLDNIIDKQIVDRPASRAAAAAQTATLGAGGSQQPEHMRDNYRVERVKNTPPKVFYILGWKVLNLTRLAQDGIIDIPDLYSKPVEYTRYDNFMQRHKAVVSALTKSKALVDDLLMLDHAHRLVSAPSKEETRKKVNKAGNDKKGGLIKDGARFRSQWSEGSSTAAANPGTAAGGSVTTASAPSQGPTARSQSSARASQDSAMLAEEGVTMAGIPAAPILTAGCAPSARQGSANSSDDSEKMLRDANRQLATECATAQQAYTHNLPNSMEWSYNPNEDYDDDL</sequence>
<feature type="region of interest" description="Disordered" evidence="1">
    <location>
        <begin position="443"/>
        <end position="462"/>
    </location>
</feature>
<feature type="compositionally biased region" description="Low complexity" evidence="1">
    <location>
        <begin position="340"/>
        <end position="381"/>
    </location>
</feature>
<comment type="caution">
    <text evidence="2">The sequence shown here is derived from an EMBL/GenBank/DDBJ whole genome shotgun (WGS) entry which is preliminary data.</text>
</comment>
<reference evidence="2" key="1">
    <citation type="submission" date="2022-07" db="EMBL/GenBank/DDBJ databases">
        <title>Fungi with potential for degradation of polypropylene.</title>
        <authorList>
            <person name="Gostincar C."/>
        </authorList>
    </citation>
    <scope>NUCLEOTIDE SEQUENCE</scope>
    <source>
        <strain evidence="2">EXF-13287</strain>
    </source>
</reference>
<gene>
    <name evidence="2" type="ORF">NKR19_g216</name>
</gene>
<keyword evidence="3" id="KW-1185">Reference proteome</keyword>